<keyword evidence="2" id="KW-0812">Transmembrane</keyword>
<comment type="caution">
    <text evidence="3">The sequence shown here is derived from an EMBL/GenBank/DDBJ whole genome shotgun (WGS) entry which is preliminary data.</text>
</comment>
<dbReference type="EMBL" id="LUGH01000373">
    <property type="protein sequence ID" value="OBZ85655.1"/>
    <property type="molecule type" value="Genomic_DNA"/>
</dbReference>
<keyword evidence="2" id="KW-0472">Membrane</keyword>
<accession>A0A1C7N945</accession>
<sequence>MSNSTQTRYTAIKISVLPTTSISSKDNQMPTTISQKGNDRVWLPPLLDALTGLILITMVTSLFYCRHRRRRHTTQQPDNWSHPITQPPPAYSSMREKSPAYSSMREKSSSEPFRLQYSPQLAFSPSFTDLSEFKETSSPAVVCKIEQYDPKVNLPLDHLFCK</sequence>
<keyword evidence="2" id="KW-1133">Transmembrane helix</keyword>
<keyword evidence="4" id="KW-1185">Reference proteome</keyword>
<reference evidence="3 4" key="1">
    <citation type="submission" date="2016-03" db="EMBL/GenBank/DDBJ databases">
        <title>Choanephora cucurbitarum.</title>
        <authorList>
            <person name="Min B."/>
            <person name="Park H."/>
            <person name="Park J.-H."/>
            <person name="Shin H.-D."/>
            <person name="Choi I.-G."/>
        </authorList>
    </citation>
    <scope>NUCLEOTIDE SEQUENCE [LARGE SCALE GENOMIC DNA]</scope>
    <source>
        <strain evidence="3 4">KUS-F28377</strain>
    </source>
</reference>
<name>A0A1C7N945_9FUNG</name>
<feature type="compositionally biased region" description="Basic and acidic residues" evidence="1">
    <location>
        <begin position="94"/>
        <end position="105"/>
    </location>
</feature>
<dbReference type="AlphaFoldDB" id="A0A1C7N945"/>
<protein>
    <submittedName>
        <fullName evidence="3">Uncharacterized protein</fullName>
    </submittedName>
</protein>
<proteinExistence type="predicted"/>
<evidence type="ECO:0000313" key="4">
    <source>
        <dbReference type="Proteomes" id="UP000093000"/>
    </source>
</evidence>
<gene>
    <name evidence="3" type="ORF">A0J61_06298</name>
</gene>
<dbReference type="OrthoDB" id="2282727at2759"/>
<organism evidence="3 4">
    <name type="scientific">Choanephora cucurbitarum</name>
    <dbReference type="NCBI Taxonomy" id="101091"/>
    <lineage>
        <taxon>Eukaryota</taxon>
        <taxon>Fungi</taxon>
        <taxon>Fungi incertae sedis</taxon>
        <taxon>Mucoromycota</taxon>
        <taxon>Mucoromycotina</taxon>
        <taxon>Mucoromycetes</taxon>
        <taxon>Mucorales</taxon>
        <taxon>Mucorineae</taxon>
        <taxon>Choanephoraceae</taxon>
        <taxon>Choanephoroideae</taxon>
        <taxon>Choanephora</taxon>
    </lineage>
</organism>
<dbReference type="Proteomes" id="UP000093000">
    <property type="component" value="Unassembled WGS sequence"/>
</dbReference>
<feature type="transmembrane region" description="Helical" evidence="2">
    <location>
        <begin position="46"/>
        <end position="65"/>
    </location>
</feature>
<evidence type="ECO:0000256" key="1">
    <source>
        <dbReference type="SAM" id="MobiDB-lite"/>
    </source>
</evidence>
<feature type="region of interest" description="Disordered" evidence="1">
    <location>
        <begin position="72"/>
        <end position="105"/>
    </location>
</feature>
<evidence type="ECO:0000256" key="2">
    <source>
        <dbReference type="SAM" id="Phobius"/>
    </source>
</evidence>
<dbReference type="InParanoid" id="A0A1C7N945"/>
<evidence type="ECO:0000313" key="3">
    <source>
        <dbReference type="EMBL" id="OBZ85655.1"/>
    </source>
</evidence>